<evidence type="ECO:0000313" key="1">
    <source>
        <dbReference type="EMBL" id="MPN55257.1"/>
    </source>
</evidence>
<comment type="caution">
    <text evidence="1">The sequence shown here is derived from an EMBL/GenBank/DDBJ whole genome shotgun (WGS) entry which is preliminary data.</text>
</comment>
<organism evidence="1">
    <name type="scientific">bioreactor metagenome</name>
    <dbReference type="NCBI Taxonomy" id="1076179"/>
    <lineage>
        <taxon>unclassified sequences</taxon>
        <taxon>metagenomes</taxon>
        <taxon>ecological metagenomes</taxon>
    </lineage>
</organism>
<sequence length="38" mass="4296">MGNWEEGLFFCGSNVARITKKEYVADIIAELFGAEEKE</sequence>
<proteinExistence type="predicted"/>
<gene>
    <name evidence="1" type="ORF">SDC9_202938</name>
</gene>
<evidence type="ECO:0008006" key="2">
    <source>
        <dbReference type="Google" id="ProtNLM"/>
    </source>
</evidence>
<dbReference type="AlphaFoldDB" id="A0A645IVU4"/>
<dbReference type="EMBL" id="VSSQ01124287">
    <property type="protein sequence ID" value="MPN55257.1"/>
    <property type="molecule type" value="Genomic_DNA"/>
</dbReference>
<name>A0A645IVU4_9ZZZZ</name>
<reference evidence="1" key="1">
    <citation type="submission" date="2019-08" db="EMBL/GenBank/DDBJ databases">
        <authorList>
            <person name="Kucharzyk K."/>
            <person name="Murdoch R.W."/>
            <person name="Higgins S."/>
            <person name="Loffler F."/>
        </authorList>
    </citation>
    <scope>NUCLEOTIDE SEQUENCE</scope>
</reference>
<protein>
    <recommendedName>
        <fullName evidence="2">Nitronate monooxygenase domain-containing protein</fullName>
    </recommendedName>
</protein>
<accession>A0A645IVU4</accession>